<dbReference type="GO" id="GO:0000271">
    <property type="term" value="P:polysaccharide biosynthetic process"/>
    <property type="evidence" value="ECO:0007669"/>
    <property type="project" value="InterPro"/>
</dbReference>
<dbReference type="GO" id="GO:0016628">
    <property type="term" value="F:oxidoreductase activity, acting on the CH-CH group of donors, NAD or NADP as acceptor"/>
    <property type="evidence" value="ECO:0007669"/>
    <property type="project" value="InterPro"/>
</dbReference>
<dbReference type="Proteomes" id="UP000270678">
    <property type="component" value="Chromosome"/>
</dbReference>
<dbReference type="Pfam" id="PF03721">
    <property type="entry name" value="UDPG_MGDP_dh_N"/>
    <property type="match status" value="1"/>
</dbReference>
<dbReference type="SUPFAM" id="SSF48179">
    <property type="entry name" value="6-phosphogluconate dehydrogenase C-terminal domain-like"/>
    <property type="match status" value="1"/>
</dbReference>
<dbReference type="PANTHER" id="PTHR43491:SF1">
    <property type="entry name" value="UDP-N-ACETYL-D-MANNOSAMINE DEHYDROGENASE"/>
    <property type="match status" value="1"/>
</dbReference>
<dbReference type="InterPro" id="IPR036220">
    <property type="entry name" value="UDP-Glc/GDP-Man_DH_C_sf"/>
</dbReference>
<dbReference type="Pfam" id="PF00984">
    <property type="entry name" value="UDPG_MGDP_dh"/>
    <property type="match status" value="1"/>
</dbReference>
<gene>
    <name evidence="5" type="ORF">EI981_27140</name>
</gene>
<dbReference type="NCBIfam" id="TIGR03026">
    <property type="entry name" value="NDP-sugDHase"/>
    <property type="match status" value="1"/>
</dbReference>
<evidence type="ECO:0000256" key="2">
    <source>
        <dbReference type="ARBA" id="ARBA00023027"/>
    </source>
</evidence>
<dbReference type="Gene3D" id="3.40.50.720">
    <property type="entry name" value="NAD(P)-binding Rossmann-like Domain"/>
    <property type="match status" value="2"/>
</dbReference>
<evidence type="ECO:0000256" key="1">
    <source>
        <dbReference type="ARBA" id="ARBA00023002"/>
    </source>
</evidence>
<dbReference type="EMBL" id="CP034346">
    <property type="protein sequence ID" value="AZS17744.1"/>
    <property type="molecule type" value="Genomic_DNA"/>
</dbReference>
<dbReference type="InterPro" id="IPR028359">
    <property type="entry name" value="UDP_ManNAc/GlcNAc_DH"/>
</dbReference>
<evidence type="ECO:0000313" key="5">
    <source>
        <dbReference type="EMBL" id="AZS17744.1"/>
    </source>
</evidence>
<comment type="similarity">
    <text evidence="3">Belongs to the UDP-glucose/GDP-mannose dehydrogenase family.</text>
</comment>
<dbReference type="PIRSF" id="PIRSF000124">
    <property type="entry name" value="UDPglc_GDPman_dh"/>
    <property type="match status" value="1"/>
</dbReference>
<dbReference type="InterPro" id="IPR017476">
    <property type="entry name" value="UDP-Glc/GDP-Man"/>
</dbReference>
<dbReference type="GO" id="GO:0016616">
    <property type="term" value="F:oxidoreductase activity, acting on the CH-OH group of donors, NAD or NADP as acceptor"/>
    <property type="evidence" value="ECO:0007669"/>
    <property type="project" value="InterPro"/>
</dbReference>
<evidence type="ECO:0000313" key="6">
    <source>
        <dbReference type="Proteomes" id="UP000270678"/>
    </source>
</evidence>
<dbReference type="InterPro" id="IPR014026">
    <property type="entry name" value="UDP-Glc/GDP-Man_DH_dimer"/>
</dbReference>
<keyword evidence="2" id="KW-0520">NAD</keyword>
<organism evidence="5 6">
    <name type="scientific">Paenibacillus lutimineralis</name>
    <dbReference type="NCBI Taxonomy" id="2707005"/>
    <lineage>
        <taxon>Bacteria</taxon>
        <taxon>Bacillati</taxon>
        <taxon>Bacillota</taxon>
        <taxon>Bacilli</taxon>
        <taxon>Bacillales</taxon>
        <taxon>Paenibacillaceae</taxon>
        <taxon>Paenibacillus</taxon>
    </lineage>
</organism>
<keyword evidence="1" id="KW-0560">Oxidoreductase</keyword>
<dbReference type="PANTHER" id="PTHR43491">
    <property type="entry name" value="UDP-N-ACETYL-D-MANNOSAMINE DEHYDROGENASE"/>
    <property type="match status" value="1"/>
</dbReference>
<name>A0A3Q9ICT1_9BACL</name>
<dbReference type="Pfam" id="PF03720">
    <property type="entry name" value="UDPG_MGDP_dh_C"/>
    <property type="match status" value="1"/>
</dbReference>
<dbReference type="InterPro" id="IPR001732">
    <property type="entry name" value="UDP-Glc/GDP-Man_DH_N"/>
</dbReference>
<dbReference type="SUPFAM" id="SSF52413">
    <property type="entry name" value="UDP-glucose/GDP-mannose dehydrogenase C-terminal domain"/>
    <property type="match status" value="1"/>
</dbReference>
<dbReference type="OrthoDB" id="9803238at2"/>
<protein>
    <submittedName>
        <fullName evidence="5">Nucleotide sugar dehydrogenase</fullName>
    </submittedName>
</protein>
<dbReference type="RefSeq" id="WP_127003576.1">
    <property type="nucleotide sequence ID" value="NZ_CP034346.1"/>
</dbReference>
<dbReference type="SUPFAM" id="SSF51735">
    <property type="entry name" value="NAD(P)-binding Rossmann-fold domains"/>
    <property type="match status" value="1"/>
</dbReference>
<evidence type="ECO:0000256" key="3">
    <source>
        <dbReference type="PIRNR" id="PIRNR000124"/>
    </source>
</evidence>
<dbReference type="KEGG" id="plut:EI981_27140"/>
<dbReference type="InterPro" id="IPR008927">
    <property type="entry name" value="6-PGluconate_DH-like_C_sf"/>
</dbReference>
<dbReference type="InterPro" id="IPR014027">
    <property type="entry name" value="UDP-Glc/GDP-Man_DH_C"/>
</dbReference>
<keyword evidence="6" id="KW-1185">Reference proteome</keyword>
<proteinExistence type="inferred from homology"/>
<dbReference type="PIRSF" id="PIRSF500136">
    <property type="entry name" value="UDP_ManNAc_DH"/>
    <property type="match status" value="1"/>
</dbReference>
<evidence type="ECO:0000259" key="4">
    <source>
        <dbReference type="SMART" id="SM00984"/>
    </source>
</evidence>
<reference evidence="6" key="1">
    <citation type="submission" date="2018-12" db="EMBL/GenBank/DDBJ databases">
        <title>Complete genome sequence of Paenibacillus sp. MBLB1234.</title>
        <authorList>
            <person name="Nam Y.-D."/>
            <person name="Kang J."/>
            <person name="Chung W.-H."/>
            <person name="Park Y.S."/>
        </authorList>
    </citation>
    <scope>NUCLEOTIDE SEQUENCE [LARGE SCALE GENOMIC DNA]</scope>
    <source>
        <strain evidence="6">MBLB1234</strain>
    </source>
</reference>
<dbReference type="InterPro" id="IPR036291">
    <property type="entry name" value="NAD(P)-bd_dom_sf"/>
</dbReference>
<feature type="domain" description="UDP-glucose/GDP-mannose dehydrogenase C-terminal" evidence="4">
    <location>
        <begin position="340"/>
        <end position="435"/>
    </location>
</feature>
<dbReference type="GO" id="GO:0051287">
    <property type="term" value="F:NAD binding"/>
    <property type="evidence" value="ECO:0007669"/>
    <property type="project" value="InterPro"/>
</dbReference>
<dbReference type="AlphaFoldDB" id="A0A3Q9ICT1"/>
<dbReference type="SMART" id="SM00984">
    <property type="entry name" value="UDPG_MGDP_dh_C"/>
    <property type="match status" value="1"/>
</dbReference>
<accession>A0A3Q9ICT1</accession>
<sequence>MNERAIRTREHSAELLEKLGNQTAVIGVIGLGYVGLPLAVEKAKAGYRVIGFDVQEQKVAMVNSGFNYIGDVIDEDLRTMVDAGQLQATDDYSFLSKVDTVAICVPTPLDIYQQPDTSYVENSTREIAKYLHPGMLVVLESTTYPGTTEELVRPILESTGLVCGEDFFLAYSPERIDPGNKSFNTKNTPKVVGGVTEACSKVAMELYRHVLDGEVHAVSSPAVAEMEKIYENTFRHINIALANEMAVLCNRMGINVWEVIDAAKTKPYGFMAFYPGPGLGGHCIPIDPFYLTWKAREFNYHTRLIELAGEINNAMPEFVVQKIAEILNRNKKPINGSTVYILGVAYKKDIDDYRESPVLKMIELLQERGATVWVSDPHITSFKYRGRSYETVELTEDRLKESDIAVIATDHTSFDYELIGRTSESLFDTRNVMSAYTKPTNYHLL</sequence>